<dbReference type="AlphaFoldDB" id="A0AAD4E7X4"/>
<evidence type="ECO:0000256" key="1">
    <source>
        <dbReference type="SAM" id="SignalP"/>
    </source>
</evidence>
<dbReference type="RefSeq" id="XP_041226889.1">
    <property type="nucleotide sequence ID" value="XM_041361502.1"/>
</dbReference>
<keyword evidence="3" id="KW-1185">Reference proteome</keyword>
<gene>
    <name evidence="2" type="ORF">F5891DRAFT_1028835</name>
</gene>
<comment type="caution">
    <text evidence="2">The sequence shown here is derived from an EMBL/GenBank/DDBJ whole genome shotgun (WGS) entry which is preliminary data.</text>
</comment>
<dbReference type="Proteomes" id="UP001195769">
    <property type="component" value="Unassembled WGS sequence"/>
</dbReference>
<dbReference type="PROSITE" id="PS51257">
    <property type="entry name" value="PROKAR_LIPOPROTEIN"/>
    <property type="match status" value="1"/>
</dbReference>
<organism evidence="2 3">
    <name type="scientific">Suillus fuscotomentosus</name>
    <dbReference type="NCBI Taxonomy" id="1912939"/>
    <lineage>
        <taxon>Eukaryota</taxon>
        <taxon>Fungi</taxon>
        <taxon>Dikarya</taxon>
        <taxon>Basidiomycota</taxon>
        <taxon>Agaricomycotina</taxon>
        <taxon>Agaricomycetes</taxon>
        <taxon>Agaricomycetidae</taxon>
        <taxon>Boletales</taxon>
        <taxon>Suillineae</taxon>
        <taxon>Suillaceae</taxon>
        <taxon>Suillus</taxon>
    </lineage>
</organism>
<keyword evidence="1" id="KW-0732">Signal</keyword>
<evidence type="ECO:0000313" key="3">
    <source>
        <dbReference type="Proteomes" id="UP001195769"/>
    </source>
</evidence>
<protein>
    <recommendedName>
        <fullName evidence="4">Secreted protein</fullName>
    </recommendedName>
</protein>
<name>A0AAD4E7X4_9AGAM</name>
<sequence>MSSCSKNGSASTPFILCWLVMSACTQRFSIIAVYHDPGEILEMYKEEFTFMIYATRTLTGTKSDTNTSFQGL</sequence>
<evidence type="ECO:0000313" key="2">
    <source>
        <dbReference type="EMBL" id="KAG1901314.1"/>
    </source>
</evidence>
<reference evidence="2" key="1">
    <citation type="journal article" date="2020" name="New Phytol.">
        <title>Comparative genomics reveals dynamic genome evolution in host specialist ectomycorrhizal fungi.</title>
        <authorList>
            <person name="Lofgren L.A."/>
            <person name="Nguyen N.H."/>
            <person name="Vilgalys R."/>
            <person name="Ruytinx J."/>
            <person name="Liao H.L."/>
            <person name="Branco S."/>
            <person name="Kuo A."/>
            <person name="LaButti K."/>
            <person name="Lipzen A."/>
            <person name="Andreopoulos W."/>
            <person name="Pangilinan J."/>
            <person name="Riley R."/>
            <person name="Hundley H."/>
            <person name="Na H."/>
            <person name="Barry K."/>
            <person name="Grigoriev I.V."/>
            <person name="Stajich J.E."/>
            <person name="Kennedy P.G."/>
        </authorList>
    </citation>
    <scope>NUCLEOTIDE SEQUENCE</scope>
    <source>
        <strain evidence="2">FC203</strain>
    </source>
</reference>
<accession>A0AAD4E7X4</accession>
<feature type="chain" id="PRO_5042121421" description="Secreted protein" evidence="1">
    <location>
        <begin position="26"/>
        <end position="72"/>
    </location>
</feature>
<dbReference type="GeneID" id="64655800"/>
<feature type="signal peptide" evidence="1">
    <location>
        <begin position="1"/>
        <end position="25"/>
    </location>
</feature>
<dbReference type="EMBL" id="JABBWK010000022">
    <property type="protein sequence ID" value="KAG1901314.1"/>
    <property type="molecule type" value="Genomic_DNA"/>
</dbReference>
<evidence type="ECO:0008006" key="4">
    <source>
        <dbReference type="Google" id="ProtNLM"/>
    </source>
</evidence>
<proteinExistence type="predicted"/>